<dbReference type="AlphaFoldDB" id="A0A7S0PLB5"/>
<feature type="region of interest" description="Disordered" evidence="1">
    <location>
        <begin position="221"/>
        <end position="265"/>
    </location>
</feature>
<reference evidence="2" key="1">
    <citation type="submission" date="2021-01" db="EMBL/GenBank/DDBJ databases">
        <authorList>
            <person name="Corre E."/>
            <person name="Pelletier E."/>
            <person name="Niang G."/>
            <person name="Scheremetjew M."/>
            <person name="Finn R."/>
            <person name="Kale V."/>
            <person name="Holt S."/>
            <person name="Cochrane G."/>
            <person name="Meng A."/>
            <person name="Brown T."/>
            <person name="Cohen L."/>
        </authorList>
    </citation>
    <scope>NUCLEOTIDE SEQUENCE</scope>
    <source>
        <strain evidence="2">CCMP494</strain>
    </source>
</reference>
<organism evidence="2">
    <name type="scientific">Micromonas pusilla</name>
    <name type="common">Picoplanktonic green alga</name>
    <name type="synonym">Chromulina pusilla</name>
    <dbReference type="NCBI Taxonomy" id="38833"/>
    <lineage>
        <taxon>Eukaryota</taxon>
        <taxon>Viridiplantae</taxon>
        <taxon>Chlorophyta</taxon>
        <taxon>Mamiellophyceae</taxon>
        <taxon>Mamiellales</taxon>
        <taxon>Mamiellaceae</taxon>
        <taxon>Micromonas</taxon>
    </lineage>
</organism>
<name>A0A7S0PLB5_MICPS</name>
<feature type="compositionally biased region" description="Basic residues" evidence="1">
    <location>
        <begin position="246"/>
        <end position="259"/>
    </location>
</feature>
<evidence type="ECO:0000313" key="2">
    <source>
        <dbReference type="EMBL" id="CAD8576724.1"/>
    </source>
</evidence>
<sequence length="491" mass="52786">MATRTNPVGYPGCIPPGTPPPVSPTKANPPAVAASFRDWLVTHNWKLHRAGLALLTVSCLVRSFTRGDATVDDLDVVFVASYTLLGAFLARTFLDPKGYRASFEFHVIVAEAVSTFALHLDDPARRPGANALTWALVPMSAVLACIALRFQFKAQVGWHLVINVSAFLARELVAANANRNPNETELLSVMHRYNSAMATAIAVFGHHAIERNERALFAAARARGGASSATPPPSVTHPLDPSSKSDHHHHRKVKVKPHRQGSGPLAKLARNLVPPSIRALTLEQWSDLASSAVLFFGMLGLGQWTFRGVSVLRESTRNGSSVFETLRAMTPCERMAVAQPLGLFAVLVEVVAGWGTPRGRGARAAYARRARSRQQIGLCAASLPRLCAHLTGCRSLSMTRGANPGAELAKRCASWVFLGVIYSHGIEAASWLPFCIVTLTKAGGHVATVGSLGAVMTHFNGLVVEIVPPAAAAAVVARLVNWRASRRYRPR</sequence>
<dbReference type="EMBL" id="HBEV01001058">
    <property type="protein sequence ID" value="CAD8576724.1"/>
    <property type="molecule type" value="Transcribed_RNA"/>
</dbReference>
<proteinExistence type="predicted"/>
<evidence type="ECO:0000256" key="1">
    <source>
        <dbReference type="SAM" id="MobiDB-lite"/>
    </source>
</evidence>
<feature type="compositionally biased region" description="Pro residues" evidence="1">
    <location>
        <begin position="13"/>
        <end position="23"/>
    </location>
</feature>
<feature type="region of interest" description="Disordered" evidence="1">
    <location>
        <begin position="1"/>
        <end position="26"/>
    </location>
</feature>
<accession>A0A7S0PLB5</accession>
<protein>
    <submittedName>
        <fullName evidence="2">Uncharacterized protein</fullName>
    </submittedName>
</protein>
<gene>
    <name evidence="2" type="ORF">MSP1404_LOCUS866</name>
</gene>